<protein>
    <submittedName>
        <fullName evidence="2">Uncharacterized protein</fullName>
    </submittedName>
</protein>
<keyword evidence="3" id="KW-1185">Reference proteome</keyword>
<sequence>MVDVYCQETITFLMHSLGVDCAVRENNRTVLSPSEECLKYAFIHRMAAGQVHLHGRIVNPSKKWQVSSSSL</sequence>
<gene>
    <name evidence="1" type="ORF">CDAR_245331</name>
    <name evidence="2" type="ORF">CDAR_245651</name>
</gene>
<organism evidence="2 3">
    <name type="scientific">Caerostris darwini</name>
    <dbReference type="NCBI Taxonomy" id="1538125"/>
    <lineage>
        <taxon>Eukaryota</taxon>
        <taxon>Metazoa</taxon>
        <taxon>Ecdysozoa</taxon>
        <taxon>Arthropoda</taxon>
        <taxon>Chelicerata</taxon>
        <taxon>Arachnida</taxon>
        <taxon>Araneae</taxon>
        <taxon>Araneomorphae</taxon>
        <taxon>Entelegynae</taxon>
        <taxon>Araneoidea</taxon>
        <taxon>Araneidae</taxon>
        <taxon>Caerostris</taxon>
    </lineage>
</organism>
<dbReference type="EMBL" id="BPLQ01002197">
    <property type="protein sequence ID" value="GIX89837.1"/>
    <property type="molecule type" value="Genomic_DNA"/>
</dbReference>
<dbReference type="AlphaFoldDB" id="A0AAV4NY69"/>
<evidence type="ECO:0000313" key="2">
    <source>
        <dbReference type="EMBL" id="GIX89837.1"/>
    </source>
</evidence>
<proteinExistence type="predicted"/>
<dbReference type="Proteomes" id="UP001054837">
    <property type="component" value="Unassembled WGS sequence"/>
</dbReference>
<name>A0AAV4NY69_9ARAC</name>
<accession>A0AAV4NY69</accession>
<comment type="caution">
    <text evidence="2">The sequence shown here is derived from an EMBL/GenBank/DDBJ whole genome shotgun (WGS) entry which is preliminary data.</text>
</comment>
<reference evidence="2 3" key="1">
    <citation type="submission" date="2021-06" db="EMBL/GenBank/DDBJ databases">
        <title>Caerostris darwini draft genome.</title>
        <authorList>
            <person name="Kono N."/>
            <person name="Arakawa K."/>
        </authorList>
    </citation>
    <scope>NUCLEOTIDE SEQUENCE [LARGE SCALE GENOMIC DNA]</scope>
</reference>
<dbReference type="EMBL" id="BPLQ01002197">
    <property type="protein sequence ID" value="GIX89768.1"/>
    <property type="molecule type" value="Genomic_DNA"/>
</dbReference>
<evidence type="ECO:0000313" key="1">
    <source>
        <dbReference type="EMBL" id="GIX89768.1"/>
    </source>
</evidence>
<evidence type="ECO:0000313" key="3">
    <source>
        <dbReference type="Proteomes" id="UP001054837"/>
    </source>
</evidence>